<dbReference type="Proteomes" id="UP001494902">
    <property type="component" value="Unassembled WGS sequence"/>
</dbReference>
<feature type="domain" description="N-acetyltransferase" evidence="1">
    <location>
        <begin position="6"/>
        <end position="169"/>
    </location>
</feature>
<dbReference type="PROSITE" id="PS51186">
    <property type="entry name" value="GNAT"/>
    <property type="match status" value="1"/>
</dbReference>
<accession>A0ABV1KB44</accession>
<evidence type="ECO:0000313" key="2">
    <source>
        <dbReference type="EMBL" id="MEQ3551700.1"/>
    </source>
</evidence>
<dbReference type="RefSeq" id="WP_349298771.1">
    <property type="nucleotide sequence ID" value="NZ_JBEDNQ010000005.1"/>
</dbReference>
<gene>
    <name evidence="2" type="ORF">WIS52_14600</name>
</gene>
<dbReference type="InterPro" id="IPR016181">
    <property type="entry name" value="Acyl_CoA_acyltransferase"/>
</dbReference>
<proteinExistence type="predicted"/>
<sequence length="169" mass="18542">MTPPAITLRPLSRGEFDAFWSVQEVEYLDAVRTALPEDTARAKVRDDLERLLPEGPDTPGHRLLGIEDELGDVVGQVWLALTDPRTGSTEVAWLYQIRIEEPFRRRGYARAALRAVEGLARDAGAQQLGLNVFGANTAAIALYESCGYAVTTQQMARTLTGGTADIVER</sequence>
<comment type="caution">
    <text evidence="2">The sequence shown here is derived from an EMBL/GenBank/DDBJ whole genome shotgun (WGS) entry which is preliminary data.</text>
</comment>
<name>A0ABV1KB44_9PSEU</name>
<evidence type="ECO:0000313" key="3">
    <source>
        <dbReference type="Proteomes" id="UP001494902"/>
    </source>
</evidence>
<evidence type="ECO:0000259" key="1">
    <source>
        <dbReference type="PROSITE" id="PS51186"/>
    </source>
</evidence>
<dbReference type="Pfam" id="PF00583">
    <property type="entry name" value="Acetyltransf_1"/>
    <property type="match status" value="1"/>
</dbReference>
<dbReference type="EMBL" id="JBEDNQ010000005">
    <property type="protein sequence ID" value="MEQ3551700.1"/>
    <property type="molecule type" value="Genomic_DNA"/>
</dbReference>
<protein>
    <submittedName>
        <fullName evidence="2">GNAT family N-acetyltransferase</fullName>
    </submittedName>
</protein>
<reference evidence="2 3" key="1">
    <citation type="submission" date="2024-03" db="EMBL/GenBank/DDBJ databases">
        <title>Draft genome sequence of Pseudonocardia nematodicida JCM 31783.</title>
        <authorList>
            <person name="Butdee W."/>
            <person name="Duangmal K."/>
        </authorList>
    </citation>
    <scope>NUCLEOTIDE SEQUENCE [LARGE SCALE GENOMIC DNA]</scope>
    <source>
        <strain evidence="2 3">JCM 31783</strain>
    </source>
</reference>
<dbReference type="PANTHER" id="PTHR43072:SF60">
    <property type="entry name" value="L-2,4-DIAMINOBUTYRIC ACID ACETYLTRANSFERASE"/>
    <property type="match status" value="1"/>
</dbReference>
<dbReference type="SUPFAM" id="SSF55729">
    <property type="entry name" value="Acyl-CoA N-acyltransferases (Nat)"/>
    <property type="match status" value="1"/>
</dbReference>
<organism evidence="2 3">
    <name type="scientific">Pseudonocardia nematodicida</name>
    <dbReference type="NCBI Taxonomy" id="1206997"/>
    <lineage>
        <taxon>Bacteria</taxon>
        <taxon>Bacillati</taxon>
        <taxon>Actinomycetota</taxon>
        <taxon>Actinomycetes</taxon>
        <taxon>Pseudonocardiales</taxon>
        <taxon>Pseudonocardiaceae</taxon>
        <taxon>Pseudonocardia</taxon>
    </lineage>
</organism>
<dbReference type="Gene3D" id="3.40.630.30">
    <property type="match status" value="1"/>
</dbReference>
<keyword evidence="3" id="KW-1185">Reference proteome</keyword>
<dbReference type="PANTHER" id="PTHR43072">
    <property type="entry name" value="N-ACETYLTRANSFERASE"/>
    <property type="match status" value="1"/>
</dbReference>
<dbReference type="CDD" id="cd04301">
    <property type="entry name" value="NAT_SF"/>
    <property type="match status" value="1"/>
</dbReference>
<dbReference type="InterPro" id="IPR000182">
    <property type="entry name" value="GNAT_dom"/>
</dbReference>